<evidence type="ECO:0000313" key="2">
    <source>
        <dbReference type="EMBL" id="DAG03533.1"/>
    </source>
</evidence>
<accession>A0A8S5V9Y8</accession>
<organism evidence="2">
    <name type="scientific">Siphoviridae sp. ctVOP12</name>
    <dbReference type="NCBI Taxonomy" id="2825531"/>
    <lineage>
        <taxon>Viruses</taxon>
        <taxon>Duplodnaviria</taxon>
        <taxon>Heunggongvirae</taxon>
        <taxon>Uroviricota</taxon>
        <taxon>Caudoviricetes</taxon>
    </lineage>
</organism>
<reference evidence="2" key="1">
    <citation type="journal article" date="2021" name="Proc. Natl. Acad. Sci. U.S.A.">
        <title>A Catalog of Tens of Thousands of Viruses from Human Metagenomes Reveals Hidden Associations with Chronic Diseases.</title>
        <authorList>
            <person name="Tisza M.J."/>
            <person name="Buck C.B."/>
        </authorList>
    </citation>
    <scope>NUCLEOTIDE SEQUENCE</scope>
    <source>
        <strain evidence="2">CtVOP12</strain>
    </source>
</reference>
<feature type="region of interest" description="Disordered" evidence="1">
    <location>
        <begin position="150"/>
        <end position="179"/>
    </location>
</feature>
<sequence>MRTVYLVQRYQGTEKTDRYRRSDSEFVVMEGQEMAWITVDQKLIGGKLRDFAKRSGISQNEAIGILIRLWLWGIDNAEENGQIIAAEHEDIEEAIRPGFLETDRSTISDIVGNLIDCGWIDQEDDSLYLHDWMDWRSYYTSYEQKKAKQAERMRDYRAGKKKPDPEPEKKPAEPEKKKRNDYAVAFEEFWKVYPRKVDKGNAYKKYQARLNDGYSDAELLAAATNYANQCQKDKTETKFIKHPKTFLSDTMPFTDYLEKNTQEPAKTFRKGENPFM</sequence>
<dbReference type="EMBL" id="BK016231">
    <property type="protein sequence ID" value="DAG03533.1"/>
    <property type="molecule type" value="Genomic_DNA"/>
</dbReference>
<evidence type="ECO:0000256" key="1">
    <source>
        <dbReference type="SAM" id="MobiDB-lite"/>
    </source>
</evidence>
<proteinExistence type="predicted"/>
<protein>
    <submittedName>
        <fullName evidence="2">Putative replisome organizer protein</fullName>
    </submittedName>
</protein>
<name>A0A8S5V9Y8_9CAUD</name>